<dbReference type="InterPro" id="IPR020084">
    <property type="entry name" value="NUDIX_hydrolase_CS"/>
</dbReference>
<comment type="caution">
    <text evidence="4">The sequence shown here is derived from an EMBL/GenBank/DDBJ whole genome shotgun (WGS) entry which is preliminary data.</text>
</comment>
<dbReference type="SUPFAM" id="SSF55811">
    <property type="entry name" value="Nudix"/>
    <property type="match status" value="1"/>
</dbReference>
<dbReference type="AlphaFoldDB" id="A0A7W7ANM8"/>
<dbReference type="GO" id="GO:0016787">
    <property type="term" value="F:hydrolase activity"/>
    <property type="evidence" value="ECO:0007669"/>
    <property type="project" value="UniProtKB-KW"/>
</dbReference>
<keyword evidence="5" id="KW-1185">Reference proteome</keyword>
<dbReference type="InterPro" id="IPR015797">
    <property type="entry name" value="NUDIX_hydrolase-like_dom_sf"/>
</dbReference>
<dbReference type="InterPro" id="IPR000086">
    <property type="entry name" value="NUDIX_hydrolase_dom"/>
</dbReference>
<dbReference type="CDD" id="cd04679">
    <property type="entry name" value="NUDIX_MutT_Nudt1"/>
    <property type="match status" value="1"/>
</dbReference>
<organism evidence="4 5">
    <name type="scientific">Sphingomonas abaci</name>
    <dbReference type="NCBI Taxonomy" id="237611"/>
    <lineage>
        <taxon>Bacteria</taxon>
        <taxon>Pseudomonadati</taxon>
        <taxon>Pseudomonadota</taxon>
        <taxon>Alphaproteobacteria</taxon>
        <taxon>Sphingomonadales</taxon>
        <taxon>Sphingomonadaceae</taxon>
        <taxon>Sphingomonas</taxon>
    </lineage>
</organism>
<evidence type="ECO:0000313" key="5">
    <source>
        <dbReference type="Proteomes" id="UP000574769"/>
    </source>
</evidence>
<name>A0A7W7ANM8_9SPHN</name>
<dbReference type="Proteomes" id="UP000574769">
    <property type="component" value="Unassembled WGS sequence"/>
</dbReference>
<evidence type="ECO:0000256" key="2">
    <source>
        <dbReference type="ARBA" id="ARBA00022801"/>
    </source>
</evidence>
<dbReference type="EMBL" id="JACHNY010000009">
    <property type="protein sequence ID" value="MBB4619317.1"/>
    <property type="molecule type" value="Genomic_DNA"/>
</dbReference>
<dbReference type="PROSITE" id="PS51462">
    <property type="entry name" value="NUDIX"/>
    <property type="match status" value="1"/>
</dbReference>
<dbReference type="PROSITE" id="PS00893">
    <property type="entry name" value="NUDIX_BOX"/>
    <property type="match status" value="1"/>
</dbReference>
<gene>
    <name evidence="4" type="ORF">GGQ96_003470</name>
</gene>
<protein>
    <submittedName>
        <fullName evidence="4">ADP-ribose pyrophosphatase YjhB (NUDIX family)</fullName>
    </submittedName>
</protein>
<dbReference type="Gene3D" id="3.90.79.10">
    <property type="entry name" value="Nucleoside Triphosphate Pyrophosphohydrolase"/>
    <property type="match status" value="1"/>
</dbReference>
<evidence type="ECO:0000259" key="3">
    <source>
        <dbReference type="PROSITE" id="PS51462"/>
    </source>
</evidence>
<dbReference type="RefSeq" id="WP_184116645.1">
    <property type="nucleotide sequence ID" value="NZ_JACHNY010000009.1"/>
</dbReference>
<dbReference type="PANTHER" id="PTHR43046:SF14">
    <property type="entry name" value="MUTT_NUDIX FAMILY PROTEIN"/>
    <property type="match status" value="1"/>
</dbReference>
<dbReference type="PANTHER" id="PTHR43046">
    <property type="entry name" value="GDP-MANNOSE MANNOSYL HYDROLASE"/>
    <property type="match status" value="1"/>
</dbReference>
<accession>A0A7W7ANM8</accession>
<dbReference type="Pfam" id="PF00293">
    <property type="entry name" value="NUDIX"/>
    <property type="match status" value="1"/>
</dbReference>
<evidence type="ECO:0000256" key="1">
    <source>
        <dbReference type="ARBA" id="ARBA00001946"/>
    </source>
</evidence>
<sequence>MQSEPRLGCGAAIVVNGRLLLVQRRTQPEAGCWGLPGGKVDLFERAADAVRREIAEEVGIAIDPVELLCVVDQIDRAGGVHWLSPVYLVDRFQGEPVNREPGKHAAIGWFALDALPSSLTTPTRTAVAALARRHPDQKPKP</sequence>
<keyword evidence="2" id="KW-0378">Hydrolase</keyword>
<proteinExistence type="predicted"/>
<reference evidence="4 5" key="1">
    <citation type="submission" date="2020-08" db="EMBL/GenBank/DDBJ databases">
        <title>Genomic Encyclopedia of Type Strains, Phase IV (KMG-IV): sequencing the most valuable type-strain genomes for metagenomic binning, comparative biology and taxonomic classification.</title>
        <authorList>
            <person name="Goeker M."/>
        </authorList>
    </citation>
    <scope>NUCLEOTIDE SEQUENCE [LARGE SCALE GENOMIC DNA]</scope>
    <source>
        <strain evidence="4 5">DSM 15867</strain>
    </source>
</reference>
<evidence type="ECO:0000313" key="4">
    <source>
        <dbReference type="EMBL" id="MBB4619317.1"/>
    </source>
</evidence>
<comment type="cofactor">
    <cofactor evidence="1">
        <name>Mg(2+)</name>
        <dbReference type="ChEBI" id="CHEBI:18420"/>
    </cofactor>
</comment>
<feature type="domain" description="Nudix hydrolase" evidence="3">
    <location>
        <begin position="4"/>
        <end position="133"/>
    </location>
</feature>